<keyword evidence="4" id="KW-1185">Reference proteome</keyword>
<gene>
    <name evidence="3" type="ORF">ACFQE1_03645</name>
</gene>
<evidence type="ECO:0000256" key="1">
    <source>
        <dbReference type="SAM" id="MobiDB-lite"/>
    </source>
</evidence>
<organism evidence="3 4">
    <name type="scientific">Halobium palmae</name>
    <dbReference type="NCBI Taxonomy" id="1776492"/>
    <lineage>
        <taxon>Archaea</taxon>
        <taxon>Methanobacteriati</taxon>
        <taxon>Methanobacteriota</taxon>
        <taxon>Stenosarchaea group</taxon>
        <taxon>Halobacteria</taxon>
        <taxon>Halobacteriales</taxon>
        <taxon>Haloferacaceae</taxon>
        <taxon>Halobium</taxon>
    </lineage>
</organism>
<protein>
    <recommendedName>
        <fullName evidence="2">Domain of unknown function domain-containing protein</fullName>
    </recommendedName>
</protein>
<name>A0ABD5RW85_9EURY</name>
<comment type="caution">
    <text evidence="3">The sequence shown here is derived from an EMBL/GenBank/DDBJ whole genome shotgun (WGS) entry which is preliminary data.</text>
</comment>
<dbReference type="InterPro" id="IPR058415">
    <property type="entry name" value="DUF8102"/>
</dbReference>
<accession>A0ABD5RW85</accession>
<dbReference type="AlphaFoldDB" id="A0ABD5RW85"/>
<reference evidence="3 4" key="1">
    <citation type="journal article" date="2019" name="Int. J. Syst. Evol. Microbiol.">
        <title>The Global Catalogue of Microorganisms (GCM) 10K type strain sequencing project: providing services to taxonomists for standard genome sequencing and annotation.</title>
        <authorList>
            <consortium name="The Broad Institute Genomics Platform"/>
            <consortium name="The Broad Institute Genome Sequencing Center for Infectious Disease"/>
            <person name="Wu L."/>
            <person name="Ma J."/>
        </authorList>
    </citation>
    <scope>NUCLEOTIDE SEQUENCE [LARGE SCALE GENOMIC DNA]</scope>
    <source>
        <strain evidence="3 4">NBRC 111368</strain>
    </source>
</reference>
<evidence type="ECO:0000313" key="3">
    <source>
        <dbReference type="EMBL" id="MFC6723496.1"/>
    </source>
</evidence>
<dbReference type="EMBL" id="JBHSWU010000021">
    <property type="protein sequence ID" value="MFC6723496.1"/>
    <property type="molecule type" value="Genomic_DNA"/>
</dbReference>
<feature type="domain" description="Domain of unknown function" evidence="2">
    <location>
        <begin position="21"/>
        <end position="179"/>
    </location>
</feature>
<feature type="region of interest" description="Disordered" evidence="1">
    <location>
        <begin position="210"/>
        <end position="251"/>
    </location>
</feature>
<dbReference type="Pfam" id="PF26404">
    <property type="entry name" value="DUF8102"/>
    <property type="match status" value="1"/>
</dbReference>
<feature type="compositionally biased region" description="Acidic residues" evidence="1">
    <location>
        <begin position="224"/>
        <end position="235"/>
    </location>
</feature>
<sequence>MADRDVEEPVDFEKSRGKGFLTASDKDWLDDRDDEGLSDDAIRKRRERVRDRCRNAIHDFRLVWEGFSDEDLRQVFDFRTRGPGRRATAFEYAMFHEGVIDTLAVLYKGFGREEFVDKLERAVARVEANGRDSTRKAEEMQDVSVSITSAVNINLDELAEKLEETPAEELSNAEISALFKILHITGEPMPTDKKGLIELFEEHWGDLIGVPPESLLEPPKDQDSDGDELTQEEISEALKRANMKMSETDTE</sequence>
<dbReference type="Proteomes" id="UP001596328">
    <property type="component" value="Unassembled WGS sequence"/>
</dbReference>
<proteinExistence type="predicted"/>
<evidence type="ECO:0000259" key="2">
    <source>
        <dbReference type="Pfam" id="PF26404"/>
    </source>
</evidence>
<evidence type="ECO:0000313" key="4">
    <source>
        <dbReference type="Proteomes" id="UP001596328"/>
    </source>
</evidence>